<feature type="transmembrane region" description="Helical" evidence="13">
    <location>
        <begin position="6"/>
        <end position="25"/>
    </location>
</feature>
<organism evidence="15 16">
    <name type="scientific">Megasphaera lornae</name>
    <dbReference type="NCBI Taxonomy" id="1000568"/>
    <lineage>
        <taxon>Bacteria</taxon>
        <taxon>Bacillati</taxon>
        <taxon>Bacillota</taxon>
        <taxon>Negativicutes</taxon>
        <taxon>Veillonellales</taxon>
        <taxon>Veillonellaceae</taxon>
        <taxon>Megasphaera</taxon>
    </lineage>
</organism>
<evidence type="ECO:0000256" key="13">
    <source>
        <dbReference type="SAM" id="Phobius"/>
    </source>
</evidence>
<evidence type="ECO:0000256" key="11">
    <source>
        <dbReference type="ARBA" id="ARBA00023012"/>
    </source>
</evidence>
<keyword evidence="7" id="KW-0547">Nucleotide-binding</keyword>
<keyword evidence="16" id="KW-1185">Reference proteome</keyword>
<dbReference type="SMART" id="SM00387">
    <property type="entry name" value="HATPase_c"/>
    <property type="match status" value="1"/>
</dbReference>
<comment type="catalytic activity">
    <reaction evidence="1">
        <text>ATP + protein L-histidine = ADP + protein N-phospho-L-histidine.</text>
        <dbReference type="EC" id="2.7.13.3"/>
    </reaction>
</comment>
<dbReference type="EMBL" id="AFIJ01000045">
    <property type="protein sequence ID" value="EGL35114.1"/>
    <property type="molecule type" value="Genomic_DNA"/>
</dbReference>
<keyword evidence="5" id="KW-0808">Transferase</keyword>
<evidence type="ECO:0000256" key="9">
    <source>
        <dbReference type="ARBA" id="ARBA00022840"/>
    </source>
</evidence>
<comment type="caution">
    <text evidence="15">The sequence shown here is derived from an EMBL/GenBank/DDBJ whole genome shotgun (WGS) entry which is preliminary data.</text>
</comment>
<proteinExistence type="predicted"/>
<evidence type="ECO:0000256" key="12">
    <source>
        <dbReference type="ARBA" id="ARBA00023136"/>
    </source>
</evidence>
<gene>
    <name evidence="15" type="ORF">HMPREF1039_0589</name>
</gene>
<dbReference type="SUPFAM" id="SSF55874">
    <property type="entry name" value="ATPase domain of HSP90 chaperone/DNA topoisomerase II/histidine kinase"/>
    <property type="match status" value="1"/>
</dbReference>
<feature type="transmembrane region" description="Helical" evidence="13">
    <location>
        <begin position="112"/>
        <end position="130"/>
    </location>
</feature>
<keyword evidence="6 13" id="KW-0812">Transmembrane</keyword>
<evidence type="ECO:0000256" key="1">
    <source>
        <dbReference type="ARBA" id="ARBA00000085"/>
    </source>
</evidence>
<evidence type="ECO:0000256" key="4">
    <source>
        <dbReference type="ARBA" id="ARBA00022475"/>
    </source>
</evidence>
<evidence type="ECO:0000313" key="15">
    <source>
        <dbReference type="EMBL" id="EGL35114.1"/>
    </source>
</evidence>
<dbReference type="InterPro" id="IPR050640">
    <property type="entry name" value="Bact_2-comp_sensor_kinase"/>
</dbReference>
<protein>
    <recommendedName>
        <fullName evidence="3">histidine kinase</fullName>
        <ecNumber evidence="3">2.7.13.3</ecNumber>
    </recommendedName>
</protein>
<feature type="transmembrane region" description="Helical" evidence="13">
    <location>
        <begin position="142"/>
        <end position="162"/>
    </location>
</feature>
<dbReference type="InterPro" id="IPR005467">
    <property type="entry name" value="His_kinase_dom"/>
</dbReference>
<evidence type="ECO:0000256" key="7">
    <source>
        <dbReference type="ARBA" id="ARBA00022741"/>
    </source>
</evidence>
<feature type="transmembrane region" description="Helical" evidence="13">
    <location>
        <begin position="174"/>
        <end position="194"/>
    </location>
</feature>
<keyword evidence="10 13" id="KW-1133">Transmembrane helix</keyword>
<dbReference type="InterPro" id="IPR003594">
    <property type="entry name" value="HATPase_dom"/>
</dbReference>
<dbReference type="Proteomes" id="UP000004018">
    <property type="component" value="Unassembled WGS sequence"/>
</dbReference>
<feature type="transmembrane region" description="Helical" evidence="13">
    <location>
        <begin position="46"/>
        <end position="64"/>
    </location>
</feature>
<dbReference type="InterPro" id="IPR004358">
    <property type="entry name" value="Sig_transdc_His_kin-like_C"/>
</dbReference>
<evidence type="ECO:0000256" key="3">
    <source>
        <dbReference type="ARBA" id="ARBA00012438"/>
    </source>
</evidence>
<dbReference type="EC" id="2.7.13.3" evidence="3"/>
<dbReference type="Pfam" id="PF06580">
    <property type="entry name" value="His_kinase"/>
    <property type="match status" value="1"/>
</dbReference>
<sequence length="542" mass="60615">MAEMLALFFEVIRNIAVIAVVIYIITQCKPFRRSMNQSHYSRRDKYALVVVFGMLSAVGNYLNVPFQQTAMVHARLIGTIIGGLFGGPLVGIGAAVIGMIPRFFIPVSSFPVITAALVANVLIGALSGYINQRYGARNISLWLGGGIALVSEAVLKSAVLWQAGPQQVFELEKYIALPAAISTCLGVILSIYIIRGVYADEDNNKANAAKKVIDIIFNTRGIFRKNGFTREAAQQIGKIIYNTLTVDYVAVSSPEGIWVEYTQGANKKDCKNTLQLPLRVSHREIAVIYISRPGLRKFHPYEEKWLLSLAELLSLELYQMALDRQTVLLSQAELNVLKSQIRPHFIFNMLSNIKAVITTEPEKAKELICDLSSFLRGRLHRMEDTVSLAAELEAVDTYIRLEKMRYGERLRVVKTVEPETLTQQVPYFILQILVENAIKHGIFKKKNGGTVSISAKRREDCLYLTVHDDGEGISPAVLARIRAFSQQQEMSDLTESTGIGLRNIYDRIQTLYGKRGIFSVQSTMERGTMIFISIPWGQERGL</sequence>
<dbReference type="PANTHER" id="PTHR34220">
    <property type="entry name" value="SENSOR HISTIDINE KINASE YPDA"/>
    <property type="match status" value="1"/>
</dbReference>
<evidence type="ECO:0000256" key="2">
    <source>
        <dbReference type="ARBA" id="ARBA00004651"/>
    </source>
</evidence>
<dbReference type="Pfam" id="PF07694">
    <property type="entry name" value="5TM-5TMR_LYT"/>
    <property type="match status" value="1"/>
</dbReference>
<reference evidence="15 16" key="1">
    <citation type="submission" date="2011-04" db="EMBL/GenBank/DDBJ databases">
        <authorList>
            <person name="Harkins D.M."/>
            <person name="Madupu R."/>
            <person name="Durkin A.S."/>
            <person name="Torralba M."/>
            <person name="Methe B."/>
            <person name="Sutton G.G."/>
            <person name="Nelson K.E."/>
        </authorList>
    </citation>
    <scope>NUCLEOTIDE SEQUENCE [LARGE SCALE GENOMIC DNA]</scope>
    <source>
        <strain evidence="15 16">UPII 199-6</strain>
    </source>
</reference>
<dbReference type="Pfam" id="PF02518">
    <property type="entry name" value="HATPase_c"/>
    <property type="match status" value="1"/>
</dbReference>
<dbReference type="PANTHER" id="PTHR34220:SF7">
    <property type="entry name" value="SENSOR HISTIDINE KINASE YPDA"/>
    <property type="match status" value="1"/>
</dbReference>
<keyword evidence="11" id="KW-0902">Two-component regulatory system</keyword>
<evidence type="ECO:0000259" key="14">
    <source>
        <dbReference type="PROSITE" id="PS50109"/>
    </source>
</evidence>
<feature type="transmembrane region" description="Helical" evidence="13">
    <location>
        <begin position="76"/>
        <end position="100"/>
    </location>
</feature>
<evidence type="ECO:0000256" key="10">
    <source>
        <dbReference type="ARBA" id="ARBA00022989"/>
    </source>
</evidence>
<keyword evidence="8" id="KW-0418">Kinase</keyword>
<evidence type="ECO:0000256" key="6">
    <source>
        <dbReference type="ARBA" id="ARBA00022692"/>
    </source>
</evidence>
<dbReference type="Gene3D" id="1.10.1760.20">
    <property type="match status" value="1"/>
</dbReference>
<dbReference type="PRINTS" id="PR00344">
    <property type="entry name" value="BCTRLSENSOR"/>
</dbReference>
<dbReference type="InterPro" id="IPR011620">
    <property type="entry name" value="Sig_transdc_His_kinase_LytS_TM"/>
</dbReference>
<keyword evidence="15" id="KW-0675">Receptor</keyword>
<evidence type="ECO:0000313" key="16">
    <source>
        <dbReference type="Proteomes" id="UP000004018"/>
    </source>
</evidence>
<evidence type="ECO:0000256" key="5">
    <source>
        <dbReference type="ARBA" id="ARBA00022679"/>
    </source>
</evidence>
<evidence type="ECO:0000256" key="8">
    <source>
        <dbReference type="ARBA" id="ARBA00022777"/>
    </source>
</evidence>
<keyword evidence="9" id="KW-0067">ATP-binding</keyword>
<comment type="subcellular location">
    <subcellularLocation>
        <location evidence="2">Cell membrane</location>
        <topology evidence="2">Multi-pass membrane protein</topology>
    </subcellularLocation>
</comment>
<dbReference type="InterPro" id="IPR036890">
    <property type="entry name" value="HATPase_C_sf"/>
</dbReference>
<accession>A0ABP2L274</accession>
<dbReference type="InterPro" id="IPR010559">
    <property type="entry name" value="Sig_transdc_His_kin_internal"/>
</dbReference>
<keyword evidence="12 13" id="KW-0472">Membrane</keyword>
<keyword evidence="4" id="KW-1003">Cell membrane</keyword>
<name>A0ABP2L274_9FIRM</name>
<feature type="domain" description="Histidine kinase" evidence="14">
    <location>
        <begin position="429"/>
        <end position="538"/>
    </location>
</feature>
<dbReference type="PROSITE" id="PS50109">
    <property type="entry name" value="HIS_KIN"/>
    <property type="match status" value="1"/>
</dbReference>
<dbReference type="Gene3D" id="3.30.565.10">
    <property type="entry name" value="Histidine kinase-like ATPase, C-terminal domain"/>
    <property type="match status" value="1"/>
</dbReference>